<accession>A0ACB9P7R0</accession>
<comment type="caution">
    <text evidence="1">The sequence shown here is derived from an EMBL/GenBank/DDBJ whole genome shotgun (WGS) entry which is preliminary data.</text>
</comment>
<keyword evidence="2" id="KW-1185">Reference proteome</keyword>
<protein>
    <submittedName>
        <fullName evidence="1">Uncharacterized protein</fullName>
    </submittedName>
</protein>
<evidence type="ECO:0000313" key="2">
    <source>
        <dbReference type="Proteomes" id="UP001057402"/>
    </source>
</evidence>
<proteinExistence type="predicted"/>
<name>A0ACB9P7R0_9MYRT</name>
<reference evidence="2" key="1">
    <citation type="journal article" date="2023" name="Front. Plant Sci.">
        <title>Chromosomal-level genome assembly of Melastoma candidum provides insights into trichome evolution.</title>
        <authorList>
            <person name="Zhong Y."/>
            <person name="Wu W."/>
            <person name="Sun C."/>
            <person name="Zou P."/>
            <person name="Liu Y."/>
            <person name="Dai S."/>
            <person name="Zhou R."/>
        </authorList>
    </citation>
    <scope>NUCLEOTIDE SEQUENCE [LARGE SCALE GENOMIC DNA]</scope>
</reference>
<sequence length="321" mass="35790">MSEDLQYWIREGNFWGAATNHPPLPRPCQAEAAALPVICDVNNWRVEDQLNDYSTGGGGLTVDPMSCFNVSGFDLLQPAHGTWPDQDFSQFCGRTIGRSQSAIIQEEEEVNPKRDRCPWNSPKIEPTCKSVLCNNPLGPSAAFLSSLQSADDHSNFITSANTSRERFGILSSFAEERRRRKAHGDSLCDMDDEYLLRRVRMETASPLPTFKVRKEKLGDRVTALQQLVSPFGKTDTASVLNEAVQYIELLHNQIRALSCPYLEHPDTHRQQPVGVRYKGSPQLDLRSRGLCLVPISSTTTMNSYEVAGNTTWPASVSEISN</sequence>
<gene>
    <name evidence="1" type="ORF">MLD38_027497</name>
</gene>
<dbReference type="Proteomes" id="UP001057402">
    <property type="component" value="Chromosome 7"/>
</dbReference>
<evidence type="ECO:0000313" key="1">
    <source>
        <dbReference type="EMBL" id="KAI4342935.1"/>
    </source>
</evidence>
<organism evidence="1 2">
    <name type="scientific">Melastoma candidum</name>
    <dbReference type="NCBI Taxonomy" id="119954"/>
    <lineage>
        <taxon>Eukaryota</taxon>
        <taxon>Viridiplantae</taxon>
        <taxon>Streptophyta</taxon>
        <taxon>Embryophyta</taxon>
        <taxon>Tracheophyta</taxon>
        <taxon>Spermatophyta</taxon>
        <taxon>Magnoliopsida</taxon>
        <taxon>eudicotyledons</taxon>
        <taxon>Gunneridae</taxon>
        <taxon>Pentapetalae</taxon>
        <taxon>rosids</taxon>
        <taxon>malvids</taxon>
        <taxon>Myrtales</taxon>
        <taxon>Melastomataceae</taxon>
        <taxon>Melastomatoideae</taxon>
        <taxon>Melastomateae</taxon>
        <taxon>Melastoma</taxon>
    </lineage>
</organism>
<dbReference type="EMBL" id="CM042886">
    <property type="protein sequence ID" value="KAI4342935.1"/>
    <property type="molecule type" value="Genomic_DNA"/>
</dbReference>